<dbReference type="Gene3D" id="1.20.1250.20">
    <property type="entry name" value="MFS general substrate transporter like domains"/>
    <property type="match status" value="1"/>
</dbReference>
<dbReference type="InterPro" id="IPR005828">
    <property type="entry name" value="MFS_sugar_transport-like"/>
</dbReference>
<protein>
    <submittedName>
        <fullName evidence="9">MFS transporter</fullName>
    </submittedName>
</protein>
<dbReference type="RefSeq" id="WP_350784057.1">
    <property type="nucleotide sequence ID" value="NZ_JBEPEK010000217.1"/>
</dbReference>
<dbReference type="InterPro" id="IPR036259">
    <property type="entry name" value="MFS_trans_sf"/>
</dbReference>
<dbReference type="CDD" id="cd17316">
    <property type="entry name" value="MFS_SV2_like"/>
    <property type="match status" value="1"/>
</dbReference>
<feature type="compositionally biased region" description="Polar residues" evidence="6">
    <location>
        <begin position="1"/>
        <end position="10"/>
    </location>
</feature>
<feature type="transmembrane region" description="Helical" evidence="7">
    <location>
        <begin position="349"/>
        <end position="370"/>
    </location>
</feature>
<keyword evidence="5 7" id="KW-0472">Membrane</keyword>
<dbReference type="InterPro" id="IPR020846">
    <property type="entry name" value="MFS_dom"/>
</dbReference>
<feature type="region of interest" description="Disordered" evidence="6">
    <location>
        <begin position="1"/>
        <end position="21"/>
    </location>
</feature>
<feature type="transmembrane region" description="Helical" evidence="7">
    <location>
        <begin position="262"/>
        <end position="283"/>
    </location>
</feature>
<feature type="transmembrane region" description="Helical" evidence="7">
    <location>
        <begin position="382"/>
        <end position="402"/>
    </location>
</feature>
<proteinExistence type="inferred from homology"/>
<feature type="domain" description="Major facilitator superfamily (MFS) profile" evidence="8">
    <location>
        <begin position="31"/>
        <end position="438"/>
    </location>
</feature>
<dbReference type="InterPro" id="IPR005829">
    <property type="entry name" value="Sugar_transporter_CS"/>
</dbReference>
<organism evidence="9 10">
    <name type="scientific">Streptomyces hyaluromycini</name>
    <dbReference type="NCBI Taxonomy" id="1377993"/>
    <lineage>
        <taxon>Bacteria</taxon>
        <taxon>Bacillati</taxon>
        <taxon>Actinomycetota</taxon>
        <taxon>Actinomycetes</taxon>
        <taxon>Kitasatosporales</taxon>
        <taxon>Streptomycetaceae</taxon>
        <taxon>Streptomyces</taxon>
    </lineage>
</organism>
<gene>
    <name evidence="9" type="ORF">ABT404_26810</name>
</gene>
<comment type="caution">
    <text evidence="9">The sequence shown here is derived from an EMBL/GenBank/DDBJ whole genome shotgun (WGS) entry which is preliminary data.</text>
</comment>
<feature type="transmembrane region" description="Helical" evidence="7">
    <location>
        <begin position="68"/>
        <end position="85"/>
    </location>
</feature>
<feature type="transmembrane region" description="Helical" evidence="7">
    <location>
        <begin position="97"/>
        <end position="115"/>
    </location>
</feature>
<dbReference type="SUPFAM" id="SSF103473">
    <property type="entry name" value="MFS general substrate transporter"/>
    <property type="match status" value="1"/>
</dbReference>
<feature type="transmembrane region" description="Helical" evidence="7">
    <location>
        <begin position="414"/>
        <end position="434"/>
    </location>
</feature>
<dbReference type="PROSITE" id="PS00217">
    <property type="entry name" value="SUGAR_TRANSPORT_2"/>
    <property type="match status" value="1"/>
</dbReference>
<dbReference type="Proteomes" id="UP001474181">
    <property type="component" value="Unassembled WGS sequence"/>
</dbReference>
<name>A0ABV1X204_9ACTN</name>
<evidence type="ECO:0000259" key="8">
    <source>
        <dbReference type="PROSITE" id="PS50850"/>
    </source>
</evidence>
<evidence type="ECO:0000313" key="9">
    <source>
        <dbReference type="EMBL" id="MER7183039.1"/>
    </source>
</evidence>
<feature type="transmembrane region" description="Helical" evidence="7">
    <location>
        <begin position="33"/>
        <end position="56"/>
    </location>
</feature>
<comment type="similarity">
    <text evidence="2">Belongs to the major facilitator superfamily. Sugar transporter (TC 2.A.1.1) family.</text>
</comment>
<feature type="transmembrane region" description="Helical" evidence="7">
    <location>
        <begin position="184"/>
        <end position="205"/>
    </location>
</feature>
<evidence type="ECO:0000313" key="10">
    <source>
        <dbReference type="Proteomes" id="UP001474181"/>
    </source>
</evidence>
<accession>A0ABV1X204</accession>
<dbReference type="InterPro" id="IPR050360">
    <property type="entry name" value="MFS_Sugar_Transporters"/>
</dbReference>
<keyword evidence="10" id="KW-1185">Reference proteome</keyword>
<evidence type="ECO:0000256" key="5">
    <source>
        <dbReference type="ARBA" id="ARBA00023136"/>
    </source>
</evidence>
<keyword evidence="4 7" id="KW-1133">Transmembrane helix</keyword>
<dbReference type="PANTHER" id="PTHR48022">
    <property type="entry name" value="PLASTIDIC GLUCOSE TRANSPORTER 4"/>
    <property type="match status" value="1"/>
</dbReference>
<evidence type="ECO:0000256" key="1">
    <source>
        <dbReference type="ARBA" id="ARBA00004651"/>
    </source>
</evidence>
<dbReference type="PANTHER" id="PTHR48022:SF2">
    <property type="entry name" value="PLASTIDIC GLUCOSE TRANSPORTER 4"/>
    <property type="match status" value="1"/>
</dbReference>
<sequence length="455" mass="48473">MAMTPATQQPPGTPEVPAHRARERRRLHTKLKLATQIGEGIDGYIIGGIGMAMTALTADLHLSTLMEGLVGASPLIGIFVGGPLFGRLADRFGRRPVFLADMLIFLVGSVLQFFVTDGLQLFLIRLLMGVAIGGEYAIGAPLLSEYAPRQGRGRLLASLEISWYVGYALATVVGALFADVDGGWRWSLASSAVIAVVCVSLRGGIPESARWLLSRGRREEAEALIERYGIEIDVDAELDERSTTGQAGFWALFSKDHLRSTVFASVFWAALVLPYFAIGTFWTQVFDALHMGDNAVAALLVYSFTAVAGVTAGCLVVDRIGRRRLLIPPFWITAACLALVAVWPHSTPVIVVGFLFFIFLNAASSALTAVYPLEVFPTALRATGVGFATAMSRVGAAVGTFLLPMGLDRFGVEFVLLVGAGVLALGGLVSQFLAPETTDLDLAKAARTARGPVSG</sequence>
<dbReference type="Pfam" id="PF00083">
    <property type="entry name" value="Sugar_tr"/>
    <property type="match status" value="1"/>
</dbReference>
<evidence type="ECO:0000256" key="7">
    <source>
        <dbReference type="SAM" id="Phobius"/>
    </source>
</evidence>
<evidence type="ECO:0000256" key="6">
    <source>
        <dbReference type="SAM" id="MobiDB-lite"/>
    </source>
</evidence>
<feature type="transmembrane region" description="Helical" evidence="7">
    <location>
        <begin position="155"/>
        <end position="178"/>
    </location>
</feature>
<evidence type="ECO:0000256" key="2">
    <source>
        <dbReference type="ARBA" id="ARBA00010992"/>
    </source>
</evidence>
<comment type="subcellular location">
    <subcellularLocation>
        <location evidence="1">Cell membrane</location>
        <topology evidence="1">Multi-pass membrane protein</topology>
    </subcellularLocation>
</comment>
<evidence type="ECO:0000256" key="4">
    <source>
        <dbReference type="ARBA" id="ARBA00022989"/>
    </source>
</evidence>
<feature type="transmembrane region" description="Helical" evidence="7">
    <location>
        <begin position="121"/>
        <end position="143"/>
    </location>
</feature>
<feature type="transmembrane region" description="Helical" evidence="7">
    <location>
        <begin position="295"/>
        <end position="318"/>
    </location>
</feature>
<reference evidence="9 10" key="1">
    <citation type="submission" date="2024-06" db="EMBL/GenBank/DDBJ databases">
        <title>The Natural Products Discovery Center: Release of the First 8490 Sequenced Strains for Exploring Actinobacteria Biosynthetic Diversity.</title>
        <authorList>
            <person name="Kalkreuter E."/>
            <person name="Kautsar S.A."/>
            <person name="Yang D."/>
            <person name="Bader C.D."/>
            <person name="Teijaro C.N."/>
            <person name="Fluegel L."/>
            <person name="Davis C.M."/>
            <person name="Simpson J.R."/>
            <person name="Lauterbach L."/>
            <person name="Steele A.D."/>
            <person name="Gui C."/>
            <person name="Meng S."/>
            <person name="Li G."/>
            <person name="Viehrig K."/>
            <person name="Ye F."/>
            <person name="Su P."/>
            <person name="Kiefer A.F."/>
            <person name="Nichols A."/>
            <person name="Cepeda A.J."/>
            <person name="Yan W."/>
            <person name="Fan B."/>
            <person name="Jiang Y."/>
            <person name="Adhikari A."/>
            <person name="Zheng C.-J."/>
            <person name="Schuster L."/>
            <person name="Cowan T.M."/>
            <person name="Smanski M.J."/>
            <person name="Chevrette M.G."/>
            <person name="De Carvalho L.P.S."/>
            <person name="Shen B."/>
        </authorList>
    </citation>
    <scope>NUCLEOTIDE SEQUENCE [LARGE SCALE GENOMIC DNA]</scope>
    <source>
        <strain evidence="9 10">NPDC000234</strain>
    </source>
</reference>
<dbReference type="EMBL" id="JBEPEK010000217">
    <property type="protein sequence ID" value="MER7183039.1"/>
    <property type="molecule type" value="Genomic_DNA"/>
</dbReference>
<feature type="transmembrane region" description="Helical" evidence="7">
    <location>
        <begin position="325"/>
        <end position="343"/>
    </location>
</feature>
<dbReference type="PROSITE" id="PS50850">
    <property type="entry name" value="MFS"/>
    <property type="match status" value="1"/>
</dbReference>
<keyword evidence="3 7" id="KW-0812">Transmembrane</keyword>
<evidence type="ECO:0000256" key="3">
    <source>
        <dbReference type="ARBA" id="ARBA00022692"/>
    </source>
</evidence>